<dbReference type="Proteomes" id="UP000029981">
    <property type="component" value="Chromosome 3"/>
</dbReference>
<accession>A0A0A0L9N5</accession>
<gene>
    <name evidence="1" type="ORF">Csa_3G653450</name>
</gene>
<name>A0A0A0L9N5_CUCSA</name>
<reference evidence="1 2" key="4">
    <citation type="journal article" date="2011" name="BMC Genomics">
        <title>RNA-Seq improves annotation of protein-coding genes in the cucumber genome.</title>
        <authorList>
            <person name="Li Z."/>
            <person name="Zhang Z."/>
            <person name="Yan P."/>
            <person name="Huang S."/>
            <person name="Fei Z."/>
            <person name="Lin K."/>
        </authorList>
    </citation>
    <scope>NUCLEOTIDE SEQUENCE [LARGE SCALE GENOMIC DNA]</scope>
    <source>
        <strain evidence="2">cv. 9930</strain>
    </source>
</reference>
<reference evidence="1 2" key="1">
    <citation type="journal article" date="2009" name="Nat. Genet.">
        <title>The genome of the cucumber, Cucumis sativus L.</title>
        <authorList>
            <person name="Huang S."/>
            <person name="Li R."/>
            <person name="Zhang Z."/>
            <person name="Li L."/>
            <person name="Gu X."/>
            <person name="Fan W."/>
            <person name="Lucas W.J."/>
            <person name="Wang X."/>
            <person name="Xie B."/>
            <person name="Ni P."/>
            <person name="Ren Y."/>
            <person name="Zhu H."/>
            <person name="Li J."/>
            <person name="Lin K."/>
            <person name="Jin W."/>
            <person name="Fei Z."/>
            <person name="Li G."/>
            <person name="Staub J."/>
            <person name="Kilian A."/>
            <person name="van der Vossen E.A."/>
            <person name="Wu Y."/>
            <person name="Guo J."/>
            <person name="He J."/>
            <person name="Jia Z."/>
            <person name="Ren Y."/>
            <person name="Tian G."/>
            <person name="Lu Y."/>
            <person name="Ruan J."/>
            <person name="Qian W."/>
            <person name="Wang M."/>
            <person name="Huang Q."/>
            <person name="Li B."/>
            <person name="Xuan Z."/>
            <person name="Cao J."/>
            <person name="Asan"/>
            <person name="Wu Z."/>
            <person name="Zhang J."/>
            <person name="Cai Q."/>
            <person name="Bai Y."/>
            <person name="Zhao B."/>
            <person name="Han Y."/>
            <person name="Li Y."/>
            <person name="Li X."/>
            <person name="Wang S."/>
            <person name="Shi Q."/>
            <person name="Liu S."/>
            <person name="Cho W.K."/>
            <person name="Kim J.Y."/>
            <person name="Xu Y."/>
            <person name="Heller-Uszynska K."/>
            <person name="Miao H."/>
            <person name="Cheng Z."/>
            <person name="Zhang S."/>
            <person name="Wu J."/>
            <person name="Yang Y."/>
            <person name="Kang H."/>
            <person name="Li M."/>
            <person name="Liang H."/>
            <person name="Ren X."/>
            <person name="Shi Z."/>
            <person name="Wen M."/>
            <person name="Jian M."/>
            <person name="Yang H."/>
            <person name="Zhang G."/>
            <person name="Yang Z."/>
            <person name="Chen R."/>
            <person name="Liu S."/>
            <person name="Li J."/>
            <person name="Ma L."/>
            <person name="Liu H."/>
            <person name="Zhou Y."/>
            <person name="Zhao J."/>
            <person name="Fang X."/>
            <person name="Li G."/>
            <person name="Fang L."/>
            <person name="Li Y."/>
            <person name="Liu D."/>
            <person name="Zheng H."/>
            <person name="Zhang Y."/>
            <person name="Qin N."/>
            <person name="Li Z."/>
            <person name="Yang G."/>
            <person name="Yang S."/>
            <person name="Bolund L."/>
            <person name="Kristiansen K."/>
            <person name="Zheng H."/>
            <person name="Li S."/>
            <person name="Zhang X."/>
            <person name="Yang H."/>
            <person name="Wang J."/>
            <person name="Sun R."/>
            <person name="Zhang B."/>
            <person name="Jiang S."/>
            <person name="Wang J."/>
            <person name="Du Y."/>
            <person name="Li S."/>
        </authorList>
    </citation>
    <scope>NUCLEOTIDE SEQUENCE [LARGE SCALE GENOMIC DNA]</scope>
    <source>
        <strain evidence="2">cv. 9930</strain>
    </source>
</reference>
<dbReference type="Gene3D" id="3.40.1110.10">
    <property type="entry name" value="Calcium-transporting ATPase, cytoplasmic domain N"/>
    <property type="match status" value="1"/>
</dbReference>
<proteinExistence type="predicted"/>
<dbReference type="EMBL" id="CM002924">
    <property type="protein sequence ID" value="KGN58513.1"/>
    <property type="molecule type" value="Genomic_DNA"/>
</dbReference>
<dbReference type="PANTHER" id="PTHR24092">
    <property type="entry name" value="PROBABLE PHOSPHOLIPID-TRANSPORTING ATPASE"/>
    <property type="match status" value="1"/>
</dbReference>
<evidence type="ECO:0000313" key="2">
    <source>
        <dbReference type="Proteomes" id="UP000029981"/>
    </source>
</evidence>
<dbReference type="eggNOG" id="KOG0206">
    <property type="taxonomic scope" value="Eukaryota"/>
</dbReference>
<dbReference type="PANTHER" id="PTHR24092:SF19">
    <property type="entry name" value="PHOSPHOLIPID-TRANSPORTING ATPASE"/>
    <property type="match status" value="1"/>
</dbReference>
<keyword evidence="2" id="KW-1185">Reference proteome</keyword>
<reference evidence="1 2" key="3">
    <citation type="journal article" date="2010" name="BMC Genomics">
        <title>Transcriptome sequencing and comparative analysis of cucumber flowers with different sex types.</title>
        <authorList>
            <person name="Guo S."/>
            <person name="Zheng Y."/>
            <person name="Joung J.G."/>
            <person name="Liu S."/>
            <person name="Zhang Z."/>
            <person name="Crasta O.R."/>
            <person name="Sobral B.W."/>
            <person name="Xu Y."/>
            <person name="Huang S."/>
            <person name="Fei Z."/>
        </authorList>
    </citation>
    <scope>NUCLEOTIDE SEQUENCE [LARGE SCALE GENOMIC DNA]</scope>
    <source>
        <strain evidence="2">cv. 9930</strain>
    </source>
</reference>
<dbReference type="Gramene" id="KGN58513">
    <property type="protein sequence ID" value="KGN58513"/>
    <property type="gene ID" value="Csa_3G653450"/>
</dbReference>
<dbReference type="AlphaFoldDB" id="A0A0A0L9N5"/>
<sequence>MAICNTVVPTKSKSGNILYKAQSQDEDALVNAAAYLHMVFVNKSATILEIQFNGMLNRYELLDTLEFTSERKRMSVVVKDCQNGKIVLMSKGADEAILPYAYAGNRKI</sequence>
<organism evidence="1 2">
    <name type="scientific">Cucumis sativus</name>
    <name type="common">Cucumber</name>
    <dbReference type="NCBI Taxonomy" id="3659"/>
    <lineage>
        <taxon>Eukaryota</taxon>
        <taxon>Viridiplantae</taxon>
        <taxon>Streptophyta</taxon>
        <taxon>Embryophyta</taxon>
        <taxon>Tracheophyta</taxon>
        <taxon>Spermatophyta</taxon>
        <taxon>Magnoliopsida</taxon>
        <taxon>eudicotyledons</taxon>
        <taxon>Gunneridae</taxon>
        <taxon>Pentapetalae</taxon>
        <taxon>rosids</taxon>
        <taxon>fabids</taxon>
        <taxon>Cucurbitales</taxon>
        <taxon>Cucurbitaceae</taxon>
        <taxon>Benincaseae</taxon>
        <taxon>Cucumis</taxon>
    </lineage>
</organism>
<protein>
    <submittedName>
        <fullName evidence="1">Uncharacterized protein</fullName>
    </submittedName>
</protein>
<dbReference type="SUPFAM" id="SSF81660">
    <property type="entry name" value="Metal cation-transporting ATPase, ATP-binding domain N"/>
    <property type="match status" value="1"/>
</dbReference>
<reference evidence="1 2" key="2">
    <citation type="journal article" date="2009" name="PLoS ONE">
        <title>An integrated genetic and cytogenetic map of the cucumber genome.</title>
        <authorList>
            <person name="Ren Y."/>
            <person name="Zhang Z."/>
            <person name="Liu J."/>
            <person name="Staub J.E."/>
            <person name="Han Y."/>
            <person name="Cheng Z."/>
            <person name="Li X."/>
            <person name="Lu J."/>
            <person name="Miao H."/>
            <person name="Kang H."/>
            <person name="Xie B."/>
            <person name="Gu X."/>
            <person name="Wang X."/>
            <person name="Du Y."/>
            <person name="Jin W."/>
            <person name="Huang S."/>
        </authorList>
    </citation>
    <scope>NUCLEOTIDE SEQUENCE [LARGE SCALE GENOMIC DNA]</scope>
    <source>
        <strain evidence="2">cv. 9930</strain>
    </source>
</reference>
<evidence type="ECO:0000313" key="1">
    <source>
        <dbReference type="EMBL" id="KGN58513.1"/>
    </source>
</evidence>
<dbReference type="GO" id="GO:0000166">
    <property type="term" value="F:nucleotide binding"/>
    <property type="evidence" value="ECO:0007669"/>
    <property type="project" value="InterPro"/>
</dbReference>
<dbReference type="InterPro" id="IPR023299">
    <property type="entry name" value="ATPase_P-typ_cyto_dom_N"/>
</dbReference>
<dbReference type="STRING" id="3659.A0A0A0L9N5"/>
<dbReference type="Pfam" id="PF13246">
    <property type="entry name" value="Cation_ATPase"/>
    <property type="match status" value="1"/>
</dbReference>